<dbReference type="Proteomes" id="UP000076722">
    <property type="component" value="Unassembled WGS sequence"/>
</dbReference>
<dbReference type="AlphaFoldDB" id="A0A164M2E2"/>
<proteinExistence type="predicted"/>
<gene>
    <name evidence="3" type="ORF">SISNIDRAFT_421070</name>
    <name evidence="2" type="ORF">SISNIDRAFT_421071</name>
</gene>
<feature type="region of interest" description="Disordered" evidence="1">
    <location>
        <begin position="1"/>
        <end position="24"/>
    </location>
</feature>
<name>A0A164M2E2_9AGAM</name>
<evidence type="ECO:0000313" key="4">
    <source>
        <dbReference type="Proteomes" id="UP000076722"/>
    </source>
</evidence>
<keyword evidence="4" id="KW-1185">Reference proteome</keyword>
<organism evidence="2 4">
    <name type="scientific">Sistotremastrum niveocremeum HHB9708</name>
    <dbReference type="NCBI Taxonomy" id="1314777"/>
    <lineage>
        <taxon>Eukaryota</taxon>
        <taxon>Fungi</taxon>
        <taxon>Dikarya</taxon>
        <taxon>Basidiomycota</taxon>
        <taxon>Agaricomycotina</taxon>
        <taxon>Agaricomycetes</taxon>
        <taxon>Sistotremastrales</taxon>
        <taxon>Sistotremastraceae</taxon>
        <taxon>Sertulicium</taxon>
        <taxon>Sertulicium niveocremeum</taxon>
    </lineage>
</organism>
<evidence type="ECO:0000313" key="3">
    <source>
        <dbReference type="EMBL" id="KZS86300.1"/>
    </source>
</evidence>
<protein>
    <submittedName>
        <fullName evidence="2">Uncharacterized protein</fullName>
    </submittedName>
</protein>
<dbReference type="EMBL" id="KV419579">
    <property type="protein sequence ID" value="KZS86300.1"/>
    <property type="molecule type" value="Genomic_DNA"/>
</dbReference>
<dbReference type="OrthoDB" id="73076at2759"/>
<evidence type="ECO:0000313" key="2">
    <source>
        <dbReference type="EMBL" id="KZS86286.1"/>
    </source>
</evidence>
<accession>A0A164M2E2</accession>
<sequence>MSSIFKRPEGTLTQGPQAKAPKKQVHDFACPGLCGDLDPHVRRYLQRTPHSGGGGKKKEGLSQKYFKVSLTELTDQQRKKVDAAYDRSRHWINDHQRGLVRSARCLQKEFNGGPCITCLALRHNGAFTNALARDGAEPDRQKYNTMENRVAPDLQHLVYNVKGLQGLIDEVGDGNVVMRFAQQFADGSFQTDGDRVFMGLLEVMVMKEDRRKQGLGLQNFRYPDRYDEFAGRIAMLSPRVFKEFQRHFPGRSLRSQRYAYESLCG</sequence>
<reference evidence="2 4" key="1">
    <citation type="journal article" date="2016" name="Mol. Biol. Evol.">
        <title>Comparative Genomics of Early-Diverging Mushroom-Forming Fungi Provides Insights into the Origins of Lignocellulose Decay Capabilities.</title>
        <authorList>
            <person name="Nagy L.G."/>
            <person name="Riley R."/>
            <person name="Tritt A."/>
            <person name="Adam C."/>
            <person name="Daum C."/>
            <person name="Floudas D."/>
            <person name="Sun H."/>
            <person name="Yadav J.S."/>
            <person name="Pangilinan J."/>
            <person name="Larsson K.H."/>
            <person name="Matsuura K."/>
            <person name="Barry K."/>
            <person name="Labutti K."/>
            <person name="Kuo R."/>
            <person name="Ohm R.A."/>
            <person name="Bhattacharya S.S."/>
            <person name="Shirouzu T."/>
            <person name="Yoshinaga Y."/>
            <person name="Martin F.M."/>
            <person name="Grigoriev I.V."/>
            <person name="Hibbett D.S."/>
        </authorList>
    </citation>
    <scope>NUCLEOTIDE SEQUENCE [LARGE SCALE GENOMIC DNA]</scope>
    <source>
        <strain evidence="2 4">HHB9708</strain>
    </source>
</reference>
<dbReference type="STRING" id="1314777.A0A164M2E2"/>
<dbReference type="EMBL" id="KV419595">
    <property type="protein sequence ID" value="KZS86286.1"/>
    <property type="molecule type" value="Genomic_DNA"/>
</dbReference>
<evidence type="ECO:0000256" key="1">
    <source>
        <dbReference type="SAM" id="MobiDB-lite"/>
    </source>
</evidence>